<dbReference type="EMBL" id="ML208299">
    <property type="protein sequence ID" value="TFK71380.1"/>
    <property type="molecule type" value="Genomic_DNA"/>
</dbReference>
<accession>A0ACD3AZX0</accession>
<proteinExistence type="predicted"/>
<evidence type="ECO:0000313" key="2">
    <source>
        <dbReference type="Proteomes" id="UP000308600"/>
    </source>
</evidence>
<reference evidence="1 2" key="1">
    <citation type="journal article" date="2019" name="Nat. Ecol. Evol.">
        <title>Megaphylogeny resolves global patterns of mushroom evolution.</title>
        <authorList>
            <person name="Varga T."/>
            <person name="Krizsan K."/>
            <person name="Foldi C."/>
            <person name="Dima B."/>
            <person name="Sanchez-Garcia M."/>
            <person name="Sanchez-Ramirez S."/>
            <person name="Szollosi G.J."/>
            <person name="Szarkandi J.G."/>
            <person name="Papp V."/>
            <person name="Albert L."/>
            <person name="Andreopoulos W."/>
            <person name="Angelini C."/>
            <person name="Antonin V."/>
            <person name="Barry K.W."/>
            <person name="Bougher N.L."/>
            <person name="Buchanan P."/>
            <person name="Buyck B."/>
            <person name="Bense V."/>
            <person name="Catcheside P."/>
            <person name="Chovatia M."/>
            <person name="Cooper J."/>
            <person name="Damon W."/>
            <person name="Desjardin D."/>
            <person name="Finy P."/>
            <person name="Geml J."/>
            <person name="Haridas S."/>
            <person name="Hughes K."/>
            <person name="Justo A."/>
            <person name="Karasinski D."/>
            <person name="Kautmanova I."/>
            <person name="Kiss B."/>
            <person name="Kocsube S."/>
            <person name="Kotiranta H."/>
            <person name="LaButti K.M."/>
            <person name="Lechner B.E."/>
            <person name="Liimatainen K."/>
            <person name="Lipzen A."/>
            <person name="Lukacs Z."/>
            <person name="Mihaltcheva S."/>
            <person name="Morgado L.N."/>
            <person name="Niskanen T."/>
            <person name="Noordeloos M.E."/>
            <person name="Ohm R.A."/>
            <person name="Ortiz-Santana B."/>
            <person name="Ovrebo C."/>
            <person name="Racz N."/>
            <person name="Riley R."/>
            <person name="Savchenko A."/>
            <person name="Shiryaev A."/>
            <person name="Soop K."/>
            <person name="Spirin V."/>
            <person name="Szebenyi C."/>
            <person name="Tomsovsky M."/>
            <person name="Tulloss R.E."/>
            <person name="Uehling J."/>
            <person name="Grigoriev I.V."/>
            <person name="Vagvolgyi C."/>
            <person name="Papp T."/>
            <person name="Martin F.M."/>
            <person name="Miettinen O."/>
            <person name="Hibbett D.S."/>
            <person name="Nagy L.G."/>
        </authorList>
    </citation>
    <scope>NUCLEOTIDE SEQUENCE [LARGE SCALE GENOMIC DNA]</scope>
    <source>
        <strain evidence="1 2">NL-1719</strain>
    </source>
</reference>
<sequence>MQNYDSSTTVPEGFRGLGFVSSHQDIVEITFDLPASISEVQSEPRHGKRKARKKTPRGGDSKELVIHLAQDKTALRSRKGDTGSVVWRASIDFARLVLEQLHSQHPEPLFHADRLREAHILELGAGTGLLSIALSAHVKNYTVTDLDTLIPLIKKNIFLNAPGSQISGHNITVSSLDWVALHKAPEHIRQKSFQTCDIDCLLVVDCIYHPSLIEPLVETMDYLSTPGKTVALIVMELRAEDVTRNFLLRLLEQPRWKVYRLPFMDLPYVVWGGYKV</sequence>
<protein>
    <submittedName>
        <fullName evidence="1">Uncharacterized protein</fullName>
    </submittedName>
</protein>
<dbReference type="Proteomes" id="UP000308600">
    <property type="component" value="Unassembled WGS sequence"/>
</dbReference>
<evidence type="ECO:0000313" key="1">
    <source>
        <dbReference type="EMBL" id="TFK71380.1"/>
    </source>
</evidence>
<keyword evidence="2" id="KW-1185">Reference proteome</keyword>
<name>A0ACD3AZX0_9AGAR</name>
<organism evidence="1 2">
    <name type="scientific">Pluteus cervinus</name>
    <dbReference type="NCBI Taxonomy" id="181527"/>
    <lineage>
        <taxon>Eukaryota</taxon>
        <taxon>Fungi</taxon>
        <taxon>Dikarya</taxon>
        <taxon>Basidiomycota</taxon>
        <taxon>Agaricomycotina</taxon>
        <taxon>Agaricomycetes</taxon>
        <taxon>Agaricomycetidae</taxon>
        <taxon>Agaricales</taxon>
        <taxon>Pluteineae</taxon>
        <taxon>Pluteaceae</taxon>
        <taxon>Pluteus</taxon>
    </lineage>
</organism>
<gene>
    <name evidence="1" type="ORF">BDN72DRAFT_794118</name>
</gene>